<dbReference type="Proteomes" id="UP000010077">
    <property type="component" value="Chromosome"/>
</dbReference>
<feature type="transmembrane region" description="Helical" evidence="1">
    <location>
        <begin position="6"/>
        <end position="24"/>
    </location>
</feature>
<evidence type="ECO:0000313" key="2">
    <source>
        <dbReference type="EMBL" id="AFX98823.1"/>
    </source>
</evidence>
<proteinExistence type="predicted"/>
<keyword evidence="3" id="KW-1185">Reference proteome</keyword>
<keyword evidence="1" id="KW-0812">Transmembrane</keyword>
<evidence type="ECO:0000256" key="1">
    <source>
        <dbReference type="SAM" id="Phobius"/>
    </source>
</evidence>
<sequence length="40" mass="4982">MYLIFIFYSFYALCYYSILELRRIKISMILWLRIKIIAIS</sequence>
<dbReference type="EMBL" id="CP003539">
    <property type="protein sequence ID" value="AFX98823.1"/>
    <property type="molecule type" value="Genomic_DNA"/>
</dbReference>
<organism evidence="2 3">
    <name type="scientific">Candidatus Endolissoclinum faulkneri L2</name>
    <dbReference type="NCBI Taxonomy" id="1193729"/>
    <lineage>
        <taxon>Bacteria</taxon>
        <taxon>Pseudomonadati</taxon>
        <taxon>Pseudomonadota</taxon>
        <taxon>Alphaproteobacteria</taxon>
        <taxon>Rhodospirillales</taxon>
        <taxon>Rhodospirillaceae</taxon>
        <taxon>Candidatus Endolissoclinum</taxon>
    </lineage>
</organism>
<dbReference type="KEGG" id="thal:A1OE_635"/>
<accession>K7Z481</accession>
<dbReference type="HOGENOM" id="CLU_3286543_0_0_5"/>
<gene>
    <name evidence="2" type="ORF">A1OE_635</name>
</gene>
<protein>
    <submittedName>
        <fullName evidence="2">Uncharacterized protein</fullName>
    </submittedName>
</protein>
<keyword evidence="1" id="KW-1133">Transmembrane helix</keyword>
<evidence type="ECO:0000313" key="3">
    <source>
        <dbReference type="Proteomes" id="UP000010077"/>
    </source>
</evidence>
<name>K7Z481_9PROT</name>
<keyword evidence="1" id="KW-0472">Membrane</keyword>
<reference evidence="2 3" key="1">
    <citation type="journal article" date="2012" name="Proc. Natl. Acad. Sci. U.S.A.">
        <title>Genome streamlining and chemical defense in a coral reef symbiosis.</title>
        <authorList>
            <person name="Kwan J.C."/>
            <person name="Donia M.S."/>
            <person name="Han A.W."/>
            <person name="Hirose E."/>
            <person name="Haygood M.G."/>
            <person name="Schmidt E.W."/>
        </authorList>
    </citation>
    <scope>NUCLEOTIDE SEQUENCE [LARGE SCALE GENOMIC DNA]</scope>
    <source>
        <strain evidence="2 3">L2</strain>
    </source>
</reference>
<dbReference type="AlphaFoldDB" id="K7Z481"/>